<feature type="signal peptide" evidence="1">
    <location>
        <begin position="1"/>
        <end position="21"/>
    </location>
</feature>
<dbReference type="OrthoDB" id="6603740at2759"/>
<evidence type="ECO:0000313" key="2">
    <source>
        <dbReference type="EMBL" id="CAH1401607.1"/>
    </source>
</evidence>
<reference evidence="2" key="1">
    <citation type="submission" date="2022-01" db="EMBL/GenBank/DDBJ databases">
        <authorList>
            <person name="King R."/>
        </authorList>
    </citation>
    <scope>NUCLEOTIDE SEQUENCE</scope>
</reference>
<gene>
    <name evidence="2" type="ORF">NEZAVI_LOCUS10597</name>
</gene>
<dbReference type="AlphaFoldDB" id="A0A9P0MT48"/>
<keyword evidence="3" id="KW-1185">Reference proteome</keyword>
<evidence type="ECO:0000256" key="1">
    <source>
        <dbReference type="SAM" id="SignalP"/>
    </source>
</evidence>
<evidence type="ECO:0000313" key="3">
    <source>
        <dbReference type="Proteomes" id="UP001152798"/>
    </source>
</evidence>
<dbReference type="EMBL" id="OV725081">
    <property type="protein sequence ID" value="CAH1401607.1"/>
    <property type="molecule type" value="Genomic_DNA"/>
</dbReference>
<proteinExistence type="predicted"/>
<sequence>MFYFCLVTVLFLAQQIGKSEAAESCFCAPMDSKNITKESEPLIKHPLKVLKDCGKEAEQVCLQLCKSLATLAQYDPNAGKSFCAQLNKNITNIHISIFSKVCDGEYLYTGLTFNKPLCCTNKKSVPC</sequence>
<name>A0A9P0MT48_NEZVI</name>
<feature type="chain" id="PRO_5040475134" evidence="1">
    <location>
        <begin position="22"/>
        <end position="127"/>
    </location>
</feature>
<keyword evidence="1" id="KW-0732">Signal</keyword>
<dbReference type="Proteomes" id="UP001152798">
    <property type="component" value="Chromosome 5"/>
</dbReference>
<accession>A0A9P0MT48</accession>
<organism evidence="2 3">
    <name type="scientific">Nezara viridula</name>
    <name type="common">Southern green stink bug</name>
    <name type="synonym">Cimex viridulus</name>
    <dbReference type="NCBI Taxonomy" id="85310"/>
    <lineage>
        <taxon>Eukaryota</taxon>
        <taxon>Metazoa</taxon>
        <taxon>Ecdysozoa</taxon>
        <taxon>Arthropoda</taxon>
        <taxon>Hexapoda</taxon>
        <taxon>Insecta</taxon>
        <taxon>Pterygota</taxon>
        <taxon>Neoptera</taxon>
        <taxon>Paraneoptera</taxon>
        <taxon>Hemiptera</taxon>
        <taxon>Heteroptera</taxon>
        <taxon>Panheteroptera</taxon>
        <taxon>Pentatomomorpha</taxon>
        <taxon>Pentatomoidea</taxon>
        <taxon>Pentatomidae</taxon>
        <taxon>Pentatominae</taxon>
        <taxon>Nezara</taxon>
    </lineage>
</organism>
<protein>
    <submittedName>
        <fullName evidence="2">Uncharacterized protein</fullName>
    </submittedName>
</protein>